<evidence type="ECO:0000313" key="1">
    <source>
        <dbReference type="EMBL" id="ADI08834.1"/>
    </source>
</evidence>
<keyword evidence="2" id="KW-1185">Reference proteome</keyword>
<dbReference type="AlphaFoldDB" id="D7CED8"/>
<dbReference type="EMBL" id="CP002047">
    <property type="protein sequence ID" value="ADI08834.1"/>
    <property type="molecule type" value="Genomic_DNA"/>
</dbReference>
<proteinExistence type="predicted"/>
<accession>D7CED8</accession>
<dbReference type="Proteomes" id="UP000000377">
    <property type="component" value="Chromosome"/>
</dbReference>
<gene>
    <name evidence="1" type="ordered locus">SBI_05714</name>
</gene>
<protein>
    <submittedName>
        <fullName evidence="1">Uncharacterized protein</fullName>
    </submittedName>
</protein>
<dbReference type="KEGG" id="sbh:SBI_05714"/>
<sequence>MTPGAAARAISLLSALIKVRPDDTQAGTPWVWVRQIRDDQ</sequence>
<dbReference type="HOGENOM" id="CLU_3296933_0_0_11"/>
<evidence type="ECO:0000313" key="2">
    <source>
        <dbReference type="Proteomes" id="UP000000377"/>
    </source>
</evidence>
<organism evidence="1 2">
    <name type="scientific">Streptomyces bingchenggensis (strain BCW-1)</name>
    <dbReference type="NCBI Taxonomy" id="749414"/>
    <lineage>
        <taxon>Bacteria</taxon>
        <taxon>Bacillati</taxon>
        <taxon>Actinomycetota</taxon>
        <taxon>Actinomycetes</taxon>
        <taxon>Kitasatosporales</taxon>
        <taxon>Streptomycetaceae</taxon>
        <taxon>Streptomyces</taxon>
    </lineage>
</organism>
<name>D7CED8_STRBB</name>
<dbReference type="STRING" id="749414.SBI_05714"/>
<reference evidence="1 2" key="1">
    <citation type="journal article" date="2010" name="J. Bacteriol.">
        <title>Genome sequence of the milbemycin-producing bacterium Streptomyces bingchenggensis.</title>
        <authorList>
            <person name="Wang X.J."/>
            <person name="Yan Y.J."/>
            <person name="Zhang B."/>
            <person name="An J."/>
            <person name="Wang J.J."/>
            <person name="Tian J."/>
            <person name="Jiang L."/>
            <person name="Chen Y.H."/>
            <person name="Huang S.X."/>
            <person name="Yin M."/>
            <person name="Zhang J."/>
            <person name="Gao A.L."/>
            <person name="Liu C.X."/>
            <person name="Zhu Z.X."/>
            <person name="Xiang W.S."/>
        </authorList>
    </citation>
    <scope>NUCLEOTIDE SEQUENCE [LARGE SCALE GENOMIC DNA]</scope>
    <source>
        <strain evidence="1 2">BCW-1</strain>
    </source>
</reference>